<dbReference type="AlphaFoldDB" id="A0A1E5CAG1"/>
<dbReference type="EMBL" id="AJWN02000038">
    <property type="protein sequence ID" value="OEE62407.1"/>
    <property type="molecule type" value="Genomic_DNA"/>
</dbReference>
<comment type="similarity">
    <text evidence="2 6">Belongs to the class-III pyridoxal-phosphate-dependent aminotransferase family.</text>
</comment>
<dbReference type="InterPro" id="IPR015424">
    <property type="entry name" value="PyrdxlP-dep_Trfase"/>
</dbReference>
<dbReference type="Gene3D" id="3.90.1150.10">
    <property type="entry name" value="Aspartate Aminotransferase, domain 1"/>
    <property type="match status" value="1"/>
</dbReference>
<evidence type="ECO:0000313" key="7">
    <source>
        <dbReference type="EMBL" id="OEE62407.1"/>
    </source>
</evidence>
<gene>
    <name evidence="7" type="ORF">A1OK_07595</name>
</gene>
<keyword evidence="3 7" id="KW-0032">Aminotransferase</keyword>
<keyword evidence="5 6" id="KW-0663">Pyridoxal phosphate</keyword>
<evidence type="ECO:0000256" key="5">
    <source>
        <dbReference type="ARBA" id="ARBA00022898"/>
    </source>
</evidence>
<dbReference type="GO" id="GO:0005829">
    <property type="term" value="C:cytosol"/>
    <property type="evidence" value="ECO:0007669"/>
    <property type="project" value="TreeGrafter"/>
</dbReference>
<dbReference type="GO" id="GO:0008483">
    <property type="term" value="F:transaminase activity"/>
    <property type="evidence" value="ECO:0007669"/>
    <property type="project" value="UniProtKB-KW"/>
</dbReference>
<comment type="cofactor">
    <cofactor evidence="1">
        <name>pyridoxal 5'-phosphate</name>
        <dbReference type="ChEBI" id="CHEBI:597326"/>
    </cofactor>
</comment>
<dbReference type="InterPro" id="IPR005814">
    <property type="entry name" value="Aminotrans_3"/>
</dbReference>
<evidence type="ECO:0000256" key="2">
    <source>
        <dbReference type="ARBA" id="ARBA00008954"/>
    </source>
</evidence>
<dbReference type="Pfam" id="PF00202">
    <property type="entry name" value="Aminotran_3"/>
    <property type="match status" value="1"/>
</dbReference>
<protein>
    <submittedName>
        <fullName evidence="7">Adenosylmethionine-8-amino-7-oxononanoate aminotransferase</fullName>
    </submittedName>
</protein>
<evidence type="ECO:0000256" key="3">
    <source>
        <dbReference type="ARBA" id="ARBA00022576"/>
    </source>
</evidence>
<dbReference type="CDD" id="cd00610">
    <property type="entry name" value="OAT_like"/>
    <property type="match status" value="1"/>
</dbReference>
<dbReference type="GO" id="GO:0030170">
    <property type="term" value="F:pyridoxal phosphate binding"/>
    <property type="evidence" value="ECO:0007669"/>
    <property type="project" value="InterPro"/>
</dbReference>
<dbReference type="PROSITE" id="PS00600">
    <property type="entry name" value="AA_TRANSFER_CLASS_3"/>
    <property type="match status" value="1"/>
</dbReference>
<accession>A0A1E5CAG1</accession>
<proteinExistence type="inferred from homology"/>
<dbReference type="InterPro" id="IPR049704">
    <property type="entry name" value="Aminotrans_3_PPA_site"/>
</dbReference>
<evidence type="ECO:0000313" key="8">
    <source>
        <dbReference type="Proteomes" id="UP000095039"/>
    </source>
</evidence>
<dbReference type="InterPro" id="IPR015422">
    <property type="entry name" value="PyrdxlP-dep_Trfase_small"/>
</dbReference>
<name>A0A1E5CAG1_9GAMM</name>
<dbReference type="FunFam" id="3.40.640.10:FF:000014">
    <property type="entry name" value="Adenosylmethionine-8-amino-7-oxononanoate aminotransferase, probable"/>
    <property type="match status" value="1"/>
</dbReference>
<evidence type="ECO:0000256" key="4">
    <source>
        <dbReference type="ARBA" id="ARBA00022679"/>
    </source>
</evidence>
<evidence type="ECO:0000256" key="6">
    <source>
        <dbReference type="RuleBase" id="RU003560"/>
    </source>
</evidence>
<evidence type="ECO:0000256" key="1">
    <source>
        <dbReference type="ARBA" id="ARBA00001933"/>
    </source>
</evidence>
<dbReference type="InterPro" id="IPR015421">
    <property type="entry name" value="PyrdxlP-dep_Trfase_major"/>
</dbReference>
<dbReference type="PANTHER" id="PTHR43094:SF1">
    <property type="entry name" value="AMINOTRANSFERASE CLASS-III"/>
    <property type="match status" value="1"/>
</dbReference>
<dbReference type="SUPFAM" id="SSF53383">
    <property type="entry name" value="PLP-dependent transferases"/>
    <property type="match status" value="1"/>
</dbReference>
<sequence length="439" mass="47989">MTHILQRHCHSNPPLVSGGEGVFLLDANGKQYLDGCGGAAVSCLGHSHQGVLNAIQHQLHTIPYAHTGFFSSPVAEQLAERLADKAPGPLNHVYFVSGGSEAVESALKMARQYFIEKGEMSRTRFIARRQSYHGNTLGALGVGGNMWRKEPFAPLLQNGELIAPCYAYRDKKEDETHFEYGQRVANELEERLLAVGPETVIAFVAEPVVGATAGALVAEKGYFKRIREICDKYGVLLILDEVMCGCGRTGTYYAYEQEDIIPDLVTLAKGLAAGYQPIGAVMIHSKIYDAISHGSGYFQHGHTFMAHPLACAAACATLDALESGTLAEVTEKGQYLVKQLQQKLGTHPFVGDIRGRGLFLGLELVQDRVSKSPFSPERSLHQQVKKIAMEQGLMCYPMAGTLDGINGHHILLAPPFIISEQEMDELVRRLCTTMDNVFS</sequence>
<dbReference type="Proteomes" id="UP000095039">
    <property type="component" value="Unassembled WGS sequence"/>
</dbReference>
<comment type="caution">
    <text evidence="7">The sequence shown here is derived from an EMBL/GenBank/DDBJ whole genome shotgun (WGS) entry which is preliminary data.</text>
</comment>
<organism evidence="7 8">
    <name type="scientific">Enterovibrio norvegicus FF-454</name>
    <dbReference type="NCBI Taxonomy" id="1185651"/>
    <lineage>
        <taxon>Bacteria</taxon>
        <taxon>Pseudomonadati</taxon>
        <taxon>Pseudomonadota</taxon>
        <taxon>Gammaproteobacteria</taxon>
        <taxon>Vibrionales</taxon>
        <taxon>Vibrionaceae</taxon>
        <taxon>Enterovibrio</taxon>
    </lineage>
</organism>
<reference evidence="7 8" key="1">
    <citation type="journal article" date="2012" name="Science">
        <title>Ecological populations of bacteria act as socially cohesive units of antibiotic production and resistance.</title>
        <authorList>
            <person name="Cordero O.X."/>
            <person name="Wildschutte H."/>
            <person name="Kirkup B."/>
            <person name="Proehl S."/>
            <person name="Ngo L."/>
            <person name="Hussain F."/>
            <person name="Le Roux F."/>
            <person name="Mincer T."/>
            <person name="Polz M.F."/>
        </authorList>
    </citation>
    <scope>NUCLEOTIDE SEQUENCE [LARGE SCALE GENOMIC DNA]</scope>
    <source>
        <strain evidence="7 8">FF-454</strain>
    </source>
</reference>
<keyword evidence="4" id="KW-0808">Transferase</keyword>
<dbReference type="NCBIfam" id="NF005685">
    <property type="entry name" value="PRK07483.1"/>
    <property type="match status" value="1"/>
</dbReference>
<dbReference type="RefSeq" id="WP_026024371.1">
    <property type="nucleotide sequence ID" value="NZ_AJWN02000038.1"/>
</dbReference>
<keyword evidence="8" id="KW-1185">Reference proteome</keyword>
<dbReference type="PANTHER" id="PTHR43094">
    <property type="entry name" value="AMINOTRANSFERASE"/>
    <property type="match status" value="1"/>
</dbReference>
<dbReference type="Gene3D" id="3.40.640.10">
    <property type="entry name" value="Type I PLP-dependent aspartate aminotransferase-like (Major domain)"/>
    <property type="match status" value="1"/>
</dbReference>